<reference evidence="5 6" key="1">
    <citation type="submission" date="2011-04" db="EMBL/GenBank/DDBJ databases">
        <authorList>
            <person name="Muzny D."/>
            <person name="Qin X."/>
            <person name="Deng J."/>
            <person name="Jiang H."/>
            <person name="Liu Y."/>
            <person name="Qu J."/>
            <person name="Song X.-Z."/>
            <person name="Zhang L."/>
            <person name="Thornton R."/>
            <person name="Coyle M."/>
            <person name="Francisco L."/>
            <person name="Jackson L."/>
            <person name="Javaid M."/>
            <person name="Korchina V."/>
            <person name="Kovar C."/>
            <person name="Mata R."/>
            <person name="Mathew T."/>
            <person name="Ngo R."/>
            <person name="Nguyen L."/>
            <person name="Nguyen N."/>
            <person name="Okwuonu G."/>
            <person name="Ongeri F."/>
            <person name="Pham C."/>
            <person name="Simmons D."/>
            <person name="Wilczek-Boney K."/>
            <person name="Hale W."/>
            <person name="Jakkamsetti A."/>
            <person name="Pham P."/>
            <person name="Ruth R."/>
            <person name="San Lucas F."/>
            <person name="Warren J."/>
            <person name="Zhang J."/>
            <person name="Zhao Z."/>
            <person name="Zhou C."/>
            <person name="Zhu D."/>
            <person name="Lee S."/>
            <person name="Bess C."/>
            <person name="Blankenburg K."/>
            <person name="Forbes L."/>
            <person name="Fu Q."/>
            <person name="Gubbala S."/>
            <person name="Hirani K."/>
            <person name="Jayaseelan J.C."/>
            <person name="Lara F."/>
            <person name="Munidasa M."/>
            <person name="Palculict T."/>
            <person name="Patil S."/>
            <person name="Pu L.-L."/>
            <person name="Saada N."/>
            <person name="Tang L."/>
            <person name="Weissenberger G."/>
            <person name="Zhu Y."/>
            <person name="Hemphill L."/>
            <person name="Shang Y."/>
            <person name="Youmans B."/>
            <person name="Ayvaz T."/>
            <person name="Ross M."/>
            <person name="Santibanez J."/>
            <person name="Aqrawi P."/>
            <person name="Gross S."/>
            <person name="Joshi V."/>
            <person name="Fowler G."/>
            <person name="Nazareth L."/>
            <person name="Reid J."/>
            <person name="Worley K."/>
            <person name="Petrosino J."/>
            <person name="Highlander S."/>
            <person name="Gibbs R."/>
        </authorList>
    </citation>
    <scope>NUCLEOTIDE SEQUENCE [LARGE SCALE GENOMIC DNA]</scope>
    <source>
        <strain evidence="5 6">2681</strain>
    </source>
</reference>
<gene>
    <name evidence="5" type="ORF">HMPREF9372_3160</name>
</gene>
<evidence type="ECO:0000313" key="6">
    <source>
        <dbReference type="Proteomes" id="UP000005316"/>
    </source>
</evidence>
<organism evidence="5 6">
    <name type="scientific">Sporosarcina newyorkensis 2681</name>
    <dbReference type="NCBI Taxonomy" id="1027292"/>
    <lineage>
        <taxon>Bacteria</taxon>
        <taxon>Bacillati</taxon>
        <taxon>Bacillota</taxon>
        <taxon>Bacilli</taxon>
        <taxon>Bacillales</taxon>
        <taxon>Caryophanaceae</taxon>
        <taxon>Sporosarcina</taxon>
    </lineage>
</organism>
<evidence type="ECO:0000256" key="1">
    <source>
        <dbReference type="ARBA" id="ARBA00009184"/>
    </source>
</evidence>
<evidence type="ECO:0000313" key="5">
    <source>
        <dbReference type="EMBL" id="EGQ21800.1"/>
    </source>
</evidence>
<dbReference type="SUPFAM" id="SSF56784">
    <property type="entry name" value="HAD-like"/>
    <property type="match status" value="1"/>
</dbReference>
<dbReference type="PANTHER" id="PTHR43344">
    <property type="entry name" value="PHOSPHOSERINE PHOSPHATASE"/>
    <property type="match status" value="1"/>
</dbReference>
<sequence length="220" mass="25571">MKVAIFDFDGTLYTKETFKLLMEQLKKHPSYKRFYGKFYRSILPLYIRYKLKLLPEAEMKERSMKLYLKALESLTTTQLEQYFENMHEEMLSDFNEEVVNRLARHQAEGHHVLLVSGAYTPFLNAVTSHLSFDRIIGTEIPSRGEQITMDQPFLHIQGERKNEQIDKVLQGKSIDWASSFAYGDSISDLPVLEQVGNPVAVRPDPKLAAIAKQRDWDILR</sequence>
<keyword evidence="2" id="KW-0479">Metal-binding</keyword>
<dbReference type="eggNOG" id="COG0560">
    <property type="taxonomic scope" value="Bacteria"/>
</dbReference>
<evidence type="ECO:0000256" key="2">
    <source>
        <dbReference type="ARBA" id="ARBA00022723"/>
    </source>
</evidence>
<dbReference type="InterPro" id="IPR050582">
    <property type="entry name" value="HAD-like_SerB"/>
</dbReference>
<dbReference type="Gene3D" id="3.40.50.1000">
    <property type="entry name" value="HAD superfamily/HAD-like"/>
    <property type="match status" value="1"/>
</dbReference>
<dbReference type="GO" id="GO:0046872">
    <property type="term" value="F:metal ion binding"/>
    <property type="evidence" value="ECO:0007669"/>
    <property type="project" value="UniProtKB-KW"/>
</dbReference>
<accession>F9DWH9</accession>
<dbReference type="PROSITE" id="PS01228">
    <property type="entry name" value="COF_1"/>
    <property type="match status" value="1"/>
</dbReference>
<dbReference type="RefSeq" id="WP_009497839.1">
    <property type="nucleotide sequence ID" value="NZ_GL982998.1"/>
</dbReference>
<dbReference type="OrthoDB" id="9794212at2"/>
<dbReference type="HOGENOM" id="CLU_052657_1_2_9"/>
<evidence type="ECO:0000256" key="4">
    <source>
        <dbReference type="ARBA" id="ARBA00022842"/>
    </source>
</evidence>
<dbReference type="InterPro" id="IPR006385">
    <property type="entry name" value="HAD_hydro_SerB1"/>
</dbReference>
<dbReference type="InterPro" id="IPR023214">
    <property type="entry name" value="HAD_sf"/>
</dbReference>
<comment type="caution">
    <text evidence="5">The sequence shown here is derived from an EMBL/GenBank/DDBJ whole genome shotgun (WGS) entry which is preliminary data.</text>
</comment>
<proteinExistence type="inferred from homology"/>
<keyword evidence="3" id="KW-0378">Hydrolase</keyword>
<evidence type="ECO:0000256" key="3">
    <source>
        <dbReference type="ARBA" id="ARBA00022801"/>
    </source>
</evidence>
<dbReference type="InterPro" id="IPR036412">
    <property type="entry name" value="HAD-like_sf"/>
</dbReference>
<dbReference type="PANTHER" id="PTHR43344:SF13">
    <property type="entry name" value="PHOSPHATASE RV3661-RELATED"/>
    <property type="match status" value="1"/>
</dbReference>
<dbReference type="STRING" id="759851.SAMN04244570_2905"/>
<dbReference type="Gene3D" id="1.20.1440.100">
    <property type="entry name" value="SG protein - dephosphorylation function"/>
    <property type="match status" value="1"/>
</dbReference>
<comment type="similarity">
    <text evidence="1">Belongs to the HAD-like hydrolase superfamily. SerB family.</text>
</comment>
<dbReference type="GO" id="GO:0016787">
    <property type="term" value="F:hydrolase activity"/>
    <property type="evidence" value="ECO:0007669"/>
    <property type="project" value="UniProtKB-KW"/>
</dbReference>
<dbReference type="Pfam" id="PF12710">
    <property type="entry name" value="HAD"/>
    <property type="match status" value="1"/>
</dbReference>
<protein>
    <submittedName>
        <fullName evidence="5">Phosphoserine phosphatase</fullName>
    </submittedName>
</protein>
<dbReference type="Proteomes" id="UP000005316">
    <property type="component" value="Unassembled WGS sequence"/>
</dbReference>
<dbReference type="EMBL" id="AFPZ01000099">
    <property type="protein sequence ID" value="EGQ21800.1"/>
    <property type="molecule type" value="Genomic_DNA"/>
</dbReference>
<keyword evidence="4" id="KW-0460">Magnesium</keyword>
<dbReference type="AlphaFoldDB" id="F9DWH9"/>
<dbReference type="NCBIfam" id="TIGR01488">
    <property type="entry name" value="HAD-SF-IB"/>
    <property type="match status" value="1"/>
</dbReference>
<dbReference type="NCBIfam" id="TIGR01490">
    <property type="entry name" value="HAD-SF-IB-hyp1"/>
    <property type="match status" value="1"/>
</dbReference>
<name>F9DWH9_9BACL</name>